<dbReference type="PROSITE" id="PS51677">
    <property type="entry name" value="NODB"/>
    <property type="match status" value="1"/>
</dbReference>
<dbReference type="Proteomes" id="UP000046155">
    <property type="component" value="Unassembled WGS sequence"/>
</dbReference>
<dbReference type="PANTHER" id="PTHR10587">
    <property type="entry name" value="GLYCOSYL TRANSFERASE-RELATED"/>
    <property type="match status" value="1"/>
</dbReference>
<sequence length="232" mass="26162">MFFSGGKKRLFLIAALILLVICIYTAAFASEQVVQRKKPIYQGVPAKKQVSITVNVDWGEEHLPAMLEVLQKSRVKATFFMTGRWAGEHPELVNKVARLGHEIGNHGYSHPHVNDLPLEQNIEEIKKTSDVIYRAAQQKTRYFAPPYGEFNDTVIEAASQTGHRIILWTVDTVDWQKPPPAEITSRVLDGIQNGGIILMHPTEQTTQALPEMIKRLREKGYQIVPLEKLIAG</sequence>
<dbReference type="InterPro" id="IPR050248">
    <property type="entry name" value="Polysacc_deacetylase_ArnD"/>
</dbReference>
<dbReference type="GO" id="GO:0016020">
    <property type="term" value="C:membrane"/>
    <property type="evidence" value="ECO:0007669"/>
    <property type="project" value="TreeGrafter"/>
</dbReference>
<gene>
    <name evidence="2" type="ORF">SSCH_100019</name>
</gene>
<dbReference type="RefSeq" id="WP_232294113.1">
    <property type="nucleotide sequence ID" value="NZ_CDRZ01000002.1"/>
</dbReference>
<dbReference type="Gene3D" id="3.20.20.370">
    <property type="entry name" value="Glycoside hydrolase/deacetylase"/>
    <property type="match status" value="1"/>
</dbReference>
<dbReference type="PANTHER" id="PTHR10587:SF80">
    <property type="entry name" value="CHITOOLIGOSACCHARIDE DEACETYLASE"/>
    <property type="match status" value="1"/>
</dbReference>
<name>A0A0B7MHB1_9FIRM</name>
<evidence type="ECO:0000313" key="2">
    <source>
        <dbReference type="EMBL" id="CEO87331.1"/>
    </source>
</evidence>
<dbReference type="EMBL" id="CDRZ01000002">
    <property type="protein sequence ID" value="CEO87331.1"/>
    <property type="molecule type" value="Genomic_DNA"/>
</dbReference>
<evidence type="ECO:0000259" key="1">
    <source>
        <dbReference type="PROSITE" id="PS51677"/>
    </source>
</evidence>
<dbReference type="Pfam" id="PF01522">
    <property type="entry name" value="Polysacc_deac_1"/>
    <property type="match status" value="1"/>
</dbReference>
<dbReference type="CDD" id="cd10950">
    <property type="entry name" value="CE4_BsYlxY_like"/>
    <property type="match status" value="1"/>
</dbReference>
<evidence type="ECO:0000313" key="3">
    <source>
        <dbReference type="Proteomes" id="UP000046155"/>
    </source>
</evidence>
<accession>A0A0B7MHB1</accession>
<dbReference type="InterPro" id="IPR011330">
    <property type="entry name" value="Glyco_hydro/deAcase_b/a-brl"/>
</dbReference>
<organism evidence="2 3">
    <name type="scientific">Syntrophaceticus schinkii</name>
    <dbReference type="NCBI Taxonomy" id="499207"/>
    <lineage>
        <taxon>Bacteria</taxon>
        <taxon>Bacillati</taxon>
        <taxon>Bacillota</taxon>
        <taxon>Clostridia</taxon>
        <taxon>Thermoanaerobacterales</taxon>
        <taxon>Thermoanaerobacterales Family III. Incertae Sedis</taxon>
        <taxon>Syntrophaceticus</taxon>
    </lineage>
</organism>
<dbReference type="SUPFAM" id="SSF88713">
    <property type="entry name" value="Glycoside hydrolase/deacetylase"/>
    <property type="match status" value="1"/>
</dbReference>
<reference evidence="3" key="1">
    <citation type="submission" date="2015-01" db="EMBL/GenBank/DDBJ databases">
        <authorList>
            <person name="Manzoor Shahid"/>
            <person name="Zubair Saima"/>
        </authorList>
    </citation>
    <scope>NUCLEOTIDE SEQUENCE [LARGE SCALE GENOMIC DNA]</scope>
    <source>
        <strain evidence="3">Sp3</strain>
    </source>
</reference>
<keyword evidence="3" id="KW-1185">Reference proteome</keyword>
<proteinExistence type="predicted"/>
<dbReference type="GO" id="GO:0016810">
    <property type="term" value="F:hydrolase activity, acting on carbon-nitrogen (but not peptide) bonds"/>
    <property type="evidence" value="ECO:0007669"/>
    <property type="project" value="InterPro"/>
</dbReference>
<dbReference type="GO" id="GO:0005975">
    <property type="term" value="P:carbohydrate metabolic process"/>
    <property type="evidence" value="ECO:0007669"/>
    <property type="project" value="InterPro"/>
</dbReference>
<feature type="domain" description="NodB homology" evidence="1">
    <location>
        <begin position="48"/>
        <end position="224"/>
    </location>
</feature>
<protein>
    <submittedName>
        <fullName evidence="2">Polysaccharide deacetylase</fullName>
    </submittedName>
</protein>
<dbReference type="InterPro" id="IPR002509">
    <property type="entry name" value="NODB_dom"/>
</dbReference>
<dbReference type="AlphaFoldDB" id="A0A0B7MHB1"/>